<comment type="caution">
    <text evidence="2">The sequence shown here is derived from an EMBL/GenBank/DDBJ whole genome shotgun (WGS) entry which is preliminary data.</text>
</comment>
<evidence type="ECO:0000313" key="2">
    <source>
        <dbReference type="EMBL" id="GBN40566.1"/>
    </source>
</evidence>
<dbReference type="Proteomes" id="UP000499080">
    <property type="component" value="Unassembled WGS sequence"/>
</dbReference>
<name>A0A4Y2NS55_ARAVE</name>
<protein>
    <submittedName>
        <fullName evidence="2">Uncharacterized protein</fullName>
    </submittedName>
</protein>
<gene>
    <name evidence="2" type="ORF">AVEN_157832_1</name>
</gene>
<evidence type="ECO:0000256" key="1">
    <source>
        <dbReference type="SAM" id="MobiDB-lite"/>
    </source>
</evidence>
<reference evidence="2 3" key="1">
    <citation type="journal article" date="2019" name="Sci. Rep.">
        <title>Orb-weaving spider Araneus ventricosus genome elucidates the spidroin gene catalogue.</title>
        <authorList>
            <person name="Kono N."/>
            <person name="Nakamura H."/>
            <person name="Ohtoshi R."/>
            <person name="Moran D.A.P."/>
            <person name="Shinohara A."/>
            <person name="Yoshida Y."/>
            <person name="Fujiwara M."/>
            <person name="Mori M."/>
            <person name="Tomita M."/>
            <person name="Arakawa K."/>
        </authorList>
    </citation>
    <scope>NUCLEOTIDE SEQUENCE [LARGE SCALE GENOMIC DNA]</scope>
</reference>
<feature type="region of interest" description="Disordered" evidence="1">
    <location>
        <begin position="105"/>
        <end position="125"/>
    </location>
</feature>
<dbReference type="EMBL" id="BGPR01009521">
    <property type="protein sequence ID" value="GBN40566.1"/>
    <property type="molecule type" value="Genomic_DNA"/>
</dbReference>
<sequence length="138" mass="15298">MAALTDSTFYETVASTRANSFKPPLSYSRNTVQILLSTHLLQNRHGSYSTRRASEFILLPKIIGHNANFFRLQKNQDISSSKVLSSKSLFQNLSFFQNLVPSPSSTHPYKSDVAKPFPSGQAPSRAKAFSIGIETESN</sequence>
<organism evidence="2 3">
    <name type="scientific">Araneus ventricosus</name>
    <name type="common">Orbweaver spider</name>
    <name type="synonym">Epeira ventricosa</name>
    <dbReference type="NCBI Taxonomy" id="182803"/>
    <lineage>
        <taxon>Eukaryota</taxon>
        <taxon>Metazoa</taxon>
        <taxon>Ecdysozoa</taxon>
        <taxon>Arthropoda</taxon>
        <taxon>Chelicerata</taxon>
        <taxon>Arachnida</taxon>
        <taxon>Araneae</taxon>
        <taxon>Araneomorphae</taxon>
        <taxon>Entelegynae</taxon>
        <taxon>Araneoidea</taxon>
        <taxon>Araneidae</taxon>
        <taxon>Araneus</taxon>
    </lineage>
</organism>
<proteinExistence type="predicted"/>
<dbReference type="AlphaFoldDB" id="A0A4Y2NS55"/>
<evidence type="ECO:0000313" key="3">
    <source>
        <dbReference type="Proteomes" id="UP000499080"/>
    </source>
</evidence>
<accession>A0A4Y2NS55</accession>
<keyword evidence="3" id="KW-1185">Reference proteome</keyword>